<sequence length="370" mass="37790">MTPAVRLDLVVPAPLAWRSGGSAYNERLADALAAAGVDVRTHPAAGAWPVGSSADRARLRRVFREIADDGGARLLVDGLVGLGCPGEIAEAQRWGLAVWLLVHMPIGEMPDAAGPGSAIEAAALAAASGAITPSHTTAAELARRHGVEAAVARPGVDRSPLSHGSDPPRILCVAALLHGKRQLELFEALGRLADLPWTAELVGSDRPDPDYARAVRDAAAAPPLRGRVRVAGELLGDALEAAWGAADLSVLASASETFGLVVAESLARGVPAIVPAGTGAEEALGLSRRGAAGLADTGSARAELAGAVCRFDDTSGRDAQSAPDAVAVLRSWLTDPALRSQWRAAACAARPRLPGWGATARAVLTALGDT</sequence>
<keyword evidence="2" id="KW-0328">Glycosyltransferase</keyword>
<dbReference type="PANTHER" id="PTHR45947">
    <property type="entry name" value="SULFOQUINOVOSYL TRANSFERASE SQD2"/>
    <property type="match status" value="1"/>
</dbReference>
<accession>A0ABU5T9R7</accession>
<gene>
    <name evidence="2" type="ORF">SPF06_17015</name>
</gene>
<keyword evidence="3" id="KW-1185">Reference proteome</keyword>
<dbReference type="RefSeq" id="WP_323280326.1">
    <property type="nucleotide sequence ID" value="NZ_JAYGGQ010000014.1"/>
</dbReference>
<organism evidence="2 3">
    <name type="scientific">Sinomonas terricola</name>
    <dbReference type="NCBI Taxonomy" id="3110330"/>
    <lineage>
        <taxon>Bacteria</taxon>
        <taxon>Bacillati</taxon>
        <taxon>Actinomycetota</taxon>
        <taxon>Actinomycetes</taxon>
        <taxon>Micrococcales</taxon>
        <taxon>Micrococcaceae</taxon>
        <taxon>Sinomonas</taxon>
    </lineage>
</organism>
<dbReference type="Pfam" id="PF13692">
    <property type="entry name" value="Glyco_trans_1_4"/>
    <property type="match status" value="1"/>
</dbReference>
<reference evidence="2 3" key="1">
    <citation type="submission" date="2023-12" db="EMBL/GenBank/DDBJ databases">
        <title>Sinomonas terricola sp. nov, isolated from litchi orchard soil in Guangdong, PR China.</title>
        <authorList>
            <person name="Jiaxin W."/>
            <person name="Yang Z."/>
            <person name="Honghui Z."/>
        </authorList>
    </citation>
    <scope>NUCLEOTIDE SEQUENCE [LARGE SCALE GENOMIC DNA]</scope>
    <source>
        <strain evidence="2 3">JGH33</strain>
    </source>
</reference>
<dbReference type="InterPro" id="IPR050194">
    <property type="entry name" value="Glycosyltransferase_grp1"/>
</dbReference>
<dbReference type="GO" id="GO:0016757">
    <property type="term" value="F:glycosyltransferase activity"/>
    <property type="evidence" value="ECO:0007669"/>
    <property type="project" value="UniProtKB-KW"/>
</dbReference>
<evidence type="ECO:0000313" key="2">
    <source>
        <dbReference type="EMBL" id="MEA5456435.1"/>
    </source>
</evidence>
<evidence type="ECO:0000313" key="3">
    <source>
        <dbReference type="Proteomes" id="UP001304769"/>
    </source>
</evidence>
<dbReference type="SUPFAM" id="SSF53756">
    <property type="entry name" value="UDP-Glycosyltransferase/glycogen phosphorylase"/>
    <property type="match status" value="1"/>
</dbReference>
<dbReference type="EMBL" id="JAYGGQ010000014">
    <property type="protein sequence ID" value="MEA5456435.1"/>
    <property type="molecule type" value="Genomic_DNA"/>
</dbReference>
<keyword evidence="2" id="KW-0808">Transferase</keyword>
<dbReference type="Proteomes" id="UP001304769">
    <property type="component" value="Unassembled WGS sequence"/>
</dbReference>
<protein>
    <recommendedName>
        <fullName evidence="1">D-inositol 3-phosphate glycosyltransferase</fullName>
    </recommendedName>
</protein>
<evidence type="ECO:0000256" key="1">
    <source>
        <dbReference type="ARBA" id="ARBA00021292"/>
    </source>
</evidence>
<dbReference type="Gene3D" id="3.40.50.2000">
    <property type="entry name" value="Glycogen Phosphorylase B"/>
    <property type="match status" value="1"/>
</dbReference>
<dbReference type="PANTHER" id="PTHR45947:SF3">
    <property type="entry name" value="SULFOQUINOVOSYL TRANSFERASE SQD2"/>
    <property type="match status" value="1"/>
</dbReference>
<proteinExistence type="predicted"/>
<dbReference type="CDD" id="cd03801">
    <property type="entry name" value="GT4_PimA-like"/>
    <property type="match status" value="1"/>
</dbReference>
<name>A0ABU5T9R7_9MICC</name>
<comment type="caution">
    <text evidence="2">The sequence shown here is derived from an EMBL/GenBank/DDBJ whole genome shotgun (WGS) entry which is preliminary data.</text>
</comment>